<dbReference type="GeneID" id="87829039"/>
<evidence type="ECO:0000256" key="1">
    <source>
        <dbReference type="SAM" id="SignalP"/>
    </source>
</evidence>
<keyword evidence="3" id="KW-1185">Reference proteome</keyword>
<keyword evidence="1" id="KW-0732">Signal</keyword>
<dbReference type="RefSeq" id="XP_062651776.1">
    <property type="nucleotide sequence ID" value="XM_062792270.1"/>
</dbReference>
<evidence type="ECO:0000313" key="2">
    <source>
        <dbReference type="EMBL" id="KAK4128005.1"/>
    </source>
</evidence>
<gene>
    <name evidence="2" type="ORF">N657DRAFT_642083</name>
</gene>
<evidence type="ECO:0000313" key="3">
    <source>
        <dbReference type="Proteomes" id="UP001302602"/>
    </source>
</evidence>
<reference evidence="2" key="2">
    <citation type="submission" date="2023-05" db="EMBL/GenBank/DDBJ databases">
        <authorList>
            <consortium name="Lawrence Berkeley National Laboratory"/>
            <person name="Steindorff A."/>
            <person name="Hensen N."/>
            <person name="Bonometti L."/>
            <person name="Westerberg I."/>
            <person name="Brannstrom I.O."/>
            <person name="Guillou S."/>
            <person name="Cros-Aarteil S."/>
            <person name="Calhoun S."/>
            <person name="Haridas S."/>
            <person name="Kuo A."/>
            <person name="Mondo S."/>
            <person name="Pangilinan J."/>
            <person name="Riley R."/>
            <person name="Labutti K."/>
            <person name="Andreopoulos B."/>
            <person name="Lipzen A."/>
            <person name="Chen C."/>
            <person name="Yanf M."/>
            <person name="Daum C."/>
            <person name="Ng V."/>
            <person name="Clum A."/>
            <person name="Ohm R."/>
            <person name="Martin F."/>
            <person name="Silar P."/>
            <person name="Natvig D."/>
            <person name="Lalanne C."/>
            <person name="Gautier V."/>
            <person name="Ament-Velasquez S.L."/>
            <person name="Kruys A."/>
            <person name="Hutchinson M.I."/>
            <person name="Powell A.J."/>
            <person name="Barry K."/>
            <person name="Miller A.N."/>
            <person name="Grigoriev I.V."/>
            <person name="Debuchy R."/>
            <person name="Gladieux P."/>
            <person name="Thoren M.H."/>
            <person name="Johannesson H."/>
        </authorList>
    </citation>
    <scope>NUCLEOTIDE SEQUENCE</scope>
    <source>
        <strain evidence="2">CBS 731.68</strain>
    </source>
</reference>
<sequence>MKLKHYLTFLHCLYIVLVHASCILAKFAGCSYIKFAHSILQTAEEEVSPEFGPVYDINALTFLHLTRRAHA</sequence>
<feature type="chain" id="PRO_5042883888" description="Secreted protein" evidence="1">
    <location>
        <begin position="21"/>
        <end position="71"/>
    </location>
</feature>
<comment type="caution">
    <text evidence="2">The sequence shown here is derived from an EMBL/GenBank/DDBJ whole genome shotgun (WGS) entry which is preliminary data.</text>
</comment>
<reference evidence="2" key="1">
    <citation type="journal article" date="2023" name="Mol. Phylogenet. Evol.">
        <title>Genome-scale phylogeny and comparative genomics of the fungal order Sordariales.</title>
        <authorList>
            <person name="Hensen N."/>
            <person name="Bonometti L."/>
            <person name="Westerberg I."/>
            <person name="Brannstrom I.O."/>
            <person name="Guillou S."/>
            <person name="Cros-Aarteil S."/>
            <person name="Calhoun S."/>
            <person name="Haridas S."/>
            <person name="Kuo A."/>
            <person name="Mondo S."/>
            <person name="Pangilinan J."/>
            <person name="Riley R."/>
            <person name="LaButti K."/>
            <person name="Andreopoulos B."/>
            <person name="Lipzen A."/>
            <person name="Chen C."/>
            <person name="Yan M."/>
            <person name="Daum C."/>
            <person name="Ng V."/>
            <person name="Clum A."/>
            <person name="Steindorff A."/>
            <person name="Ohm R.A."/>
            <person name="Martin F."/>
            <person name="Silar P."/>
            <person name="Natvig D.O."/>
            <person name="Lalanne C."/>
            <person name="Gautier V."/>
            <person name="Ament-Velasquez S.L."/>
            <person name="Kruys A."/>
            <person name="Hutchinson M.I."/>
            <person name="Powell A.J."/>
            <person name="Barry K."/>
            <person name="Miller A.N."/>
            <person name="Grigoriev I.V."/>
            <person name="Debuchy R."/>
            <person name="Gladieux P."/>
            <person name="Hiltunen Thoren M."/>
            <person name="Johannesson H."/>
        </authorList>
    </citation>
    <scope>NUCLEOTIDE SEQUENCE</scope>
    <source>
        <strain evidence="2">CBS 731.68</strain>
    </source>
</reference>
<accession>A0AAN6U8M1</accession>
<evidence type="ECO:0008006" key="4">
    <source>
        <dbReference type="Google" id="ProtNLM"/>
    </source>
</evidence>
<dbReference type="Proteomes" id="UP001302602">
    <property type="component" value="Unassembled WGS sequence"/>
</dbReference>
<dbReference type="EMBL" id="MU853224">
    <property type="protein sequence ID" value="KAK4128005.1"/>
    <property type="molecule type" value="Genomic_DNA"/>
</dbReference>
<name>A0AAN6U8M1_9PEZI</name>
<organism evidence="2 3">
    <name type="scientific">Parathielavia appendiculata</name>
    <dbReference type="NCBI Taxonomy" id="2587402"/>
    <lineage>
        <taxon>Eukaryota</taxon>
        <taxon>Fungi</taxon>
        <taxon>Dikarya</taxon>
        <taxon>Ascomycota</taxon>
        <taxon>Pezizomycotina</taxon>
        <taxon>Sordariomycetes</taxon>
        <taxon>Sordariomycetidae</taxon>
        <taxon>Sordariales</taxon>
        <taxon>Chaetomiaceae</taxon>
        <taxon>Parathielavia</taxon>
    </lineage>
</organism>
<dbReference type="AlphaFoldDB" id="A0AAN6U8M1"/>
<feature type="signal peptide" evidence="1">
    <location>
        <begin position="1"/>
        <end position="20"/>
    </location>
</feature>
<protein>
    <recommendedName>
        <fullName evidence="4">Secreted protein</fullName>
    </recommendedName>
</protein>
<proteinExistence type="predicted"/>